<feature type="domain" description="MIP18 family-like" evidence="8">
    <location>
        <begin position="61"/>
        <end position="131"/>
    </location>
</feature>
<dbReference type="InterPro" id="IPR034904">
    <property type="entry name" value="FSCA_dom_sf"/>
</dbReference>
<keyword evidence="2" id="KW-0547">Nucleotide-binding</keyword>
<feature type="region of interest" description="Disordered" evidence="7">
    <location>
        <begin position="27"/>
        <end position="50"/>
    </location>
</feature>
<dbReference type="AlphaFoldDB" id="A0A835YRS4"/>
<dbReference type="InterPro" id="IPR002744">
    <property type="entry name" value="MIP18-like"/>
</dbReference>
<keyword evidence="5" id="KW-0411">Iron-sulfur</keyword>
<dbReference type="InterPro" id="IPR019591">
    <property type="entry name" value="Mrp/NBP35_ATP-bd"/>
</dbReference>
<dbReference type="SUPFAM" id="SSF117916">
    <property type="entry name" value="Fe-S cluster assembly (FSCA) domain-like"/>
    <property type="match status" value="1"/>
</dbReference>
<dbReference type="GO" id="GO:0046872">
    <property type="term" value="F:metal ion binding"/>
    <property type="evidence" value="ECO:0007669"/>
    <property type="project" value="UniProtKB-KW"/>
</dbReference>
<organism evidence="10 11">
    <name type="scientific">Tribonema minus</name>
    <dbReference type="NCBI Taxonomy" id="303371"/>
    <lineage>
        <taxon>Eukaryota</taxon>
        <taxon>Sar</taxon>
        <taxon>Stramenopiles</taxon>
        <taxon>Ochrophyta</taxon>
        <taxon>PX clade</taxon>
        <taxon>Xanthophyceae</taxon>
        <taxon>Tribonematales</taxon>
        <taxon>Tribonemataceae</taxon>
        <taxon>Tribonema</taxon>
    </lineage>
</organism>
<gene>
    <name evidence="10" type="ORF">JKP88DRAFT_270220</name>
</gene>
<evidence type="ECO:0000256" key="2">
    <source>
        <dbReference type="ARBA" id="ARBA00022741"/>
    </source>
</evidence>
<evidence type="ECO:0000313" key="11">
    <source>
        <dbReference type="Proteomes" id="UP000664859"/>
    </source>
</evidence>
<dbReference type="PANTHER" id="PTHR42961">
    <property type="entry name" value="IRON-SULFUR PROTEIN NUBPL"/>
    <property type="match status" value="1"/>
</dbReference>
<dbReference type="Pfam" id="PF06155">
    <property type="entry name" value="GBBH-like_N"/>
    <property type="match status" value="1"/>
</dbReference>
<dbReference type="Gene3D" id="3.40.50.300">
    <property type="entry name" value="P-loop containing nucleotide triphosphate hydrolases"/>
    <property type="match status" value="1"/>
</dbReference>
<dbReference type="EMBL" id="JAFCMP010000401">
    <property type="protein sequence ID" value="KAG5180225.1"/>
    <property type="molecule type" value="Genomic_DNA"/>
</dbReference>
<comment type="similarity">
    <text evidence="6">Belongs to the Mrp/NBP35 ATP-binding proteins family.</text>
</comment>
<name>A0A835YRS4_9STRA</name>
<dbReference type="GO" id="GO:0016787">
    <property type="term" value="F:hydrolase activity"/>
    <property type="evidence" value="ECO:0007669"/>
    <property type="project" value="UniProtKB-KW"/>
</dbReference>
<comment type="caution">
    <text evidence="10">The sequence shown here is derived from an EMBL/GenBank/DDBJ whole genome shotgun (WGS) entry which is preliminary data.</text>
</comment>
<dbReference type="OrthoDB" id="1741334at2759"/>
<dbReference type="HAMAP" id="MF_02040">
    <property type="entry name" value="Mrp_NBP35"/>
    <property type="match status" value="1"/>
</dbReference>
<evidence type="ECO:0000256" key="5">
    <source>
        <dbReference type="ARBA" id="ARBA00023014"/>
    </source>
</evidence>
<dbReference type="InterPro" id="IPR044304">
    <property type="entry name" value="NUBPL-like"/>
</dbReference>
<keyword evidence="4" id="KW-0408">Iron</keyword>
<dbReference type="Proteomes" id="UP000664859">
    <property type="component" value="Unassembled WGS sequence"/>
</dbReference>
<dbReference type="SUPFAM" id="SSF52540">
    <property type="entry name" value="P-loop containing nucleoside triphosphate hydrolases"/>
    <property type="match status" value="1"/>
</dbReference>
<reference evidence="10" key="1">
    <citation type="submission" date="2021-02" db="EMBL/GenBank/DDBJ databases">
        <title>First Annotated Genome of the Yellow-green Alga Tribonema minus.</title>
        <authorList>
            <person name="Mahan K.M."/>
        </authorList>
    </citation>
    <scope>NUCLEOTIDE SEQUENCE</scope>
    <source>
        <strain evidence="10">UTEX B ZZ1240</strain>
    </source>
</reference>
<dbReference type="GO" id="GO:0016226">
    <property type="term" value="P:iron-sulfur cluster assembly"/>
    <property type="evidence" value="ECO:0007669"/>
    <property type="project" value="InterPro"/>
</dbReference>
<dbReference type="PANTHER" id="PTHR42961:SF2">
    <property type="entry name" value="IRON-SULFUR PROTEIN NUBPL"/>
    <property type="match status" value="1"/>
</dbReference>
<dbReference type="Gene3D" id="3.30.300.130">
    <property type="entry name" value="Fe-S cluster assembly (FSCA)"/>
    <property type="match status" value="1"/>
</dbReference>
<evidence type="ECO:0000256" key="3">
    <source>
        <dbReference type="ARBA" id="ARBA00022840"/>
    </source>
</evidence>
<evidence type="ECO:0000259" key="9">
    <source>
        <dbReference type="Pfam" id="PF06155"/>
    </source>
</evidence>
<evidence type="ECO:0000259" key="8">
    <source>
        <dbReference type="Pfam" id="PF01883"/>
    </source>
</evidence>
<dbReference type="GO" id="GO:0051539">
    <property type="term" value="F:4 iron, 4 sulfur cluster binding"/>
    <property type="evidence" value="ECO:0007669"/>
    <property type="project" value="TreeGrafter"/>
</dbReference>
<keyword evidence="1" id="KW-0479">Metal-binding</keyword>
<accession>A0A835YRS4</accession>
<dbReference type="GO" id="GO:0005524">
    <property type="term" value="F:ATP binding"/>
    <property type="evidence" value="ECO:0007669"/>
    <property type="project" value="UniProtKB-KW"/>
</dbReference>
<dbReference type="Pfam" id="PF01883">
    <property type="entry name" value="FeS_assembly_P"/>
    <property type="match status" value="1"/>
</dbReference>
<dbReference type="InterPro" id="IPR027417">
    <property type="entry name" value="P-loop_NTPase"/>
</dbReference>
<keyword evidence="3" id="KW-0067">ATP-binding</keyword>
<evidence type="ECO:0000313" key="10">
    <source>
        <dbReference type="EMBL" id="KAG5180225.1"/>
    </source>
</evidence>
<proteinExistence type="inferred from homology"/>
<protein>
    <submittedName>
        <fullName evidence="10">P-loop containing nucleoside triphosphate hydrolase protein</fullName>
    </submittedName>
</protein>
<evidence type="ECO:0000256" key="7">
    <source>
        <dbReference type="SAM" id="MobiDB-lite"/>
    </source>
</evidence>
<dbReference type="CDD" id="cd02037">
    <property type="entry name" value="Mrp_NBP35"/>
    <property type="match status" value="1"/>
</dbReference>
<dbReference type="GO" id="GO:0140663">
    <property type="term" value="F:ATP-dependent FeS chaperone activity"/>
    <property type="evidence" value="ECO:0007669"/>
    <property type="project" value="InterPro"/>
</dbReference>
<evidence type="ECO:0000256" key="4">
    <source>
        <dbReference type="ARBA" id="ARBA00023004"/>
    </source>
</evidence>
<dbReference type="InterPro" id="IPR033756">
    <property type="entry name" value="YlxH/NBP35"/>
</dbReference>
<evidence type="ECO:0000256" key="6">
    <source>
        <dbReference type="ARBA" id="ARBA00024036"/>
    </source>
</evidence>
<keyword evidence="10" id="KW-0378">Hydrolase</keyword>
<feature type="domain" description="Gamma-butyrobetaine hydroxylase-like N-terminal" evidence="9">
    <location>
        <begin position="468"/>
        <end position="502"/>
    </location>
</feature>
<evidence type="ECO:0000256" key="1">
    <source>
        <dbReference type="ARBA" id="ARBA00022723"/>
    </source>
</evidence>
<sequence length="523" mass="53358">MWKILPWLAARQGALLRGSGPSMTAAASRLVDASSRRQNRPLSSGGGDDGARAIAEAESSALAALAQVQDPVLEEDVVTLGQVQELYVNPANGVVTMTLTVPTLAHPALRAVAARCEAALAALPWARRVAVATRARRPRYGGDGTARAGGLAGVEHVIAVASCKGGVGKSTVAVNLAYALAARGARVGLLDADVYGPSLPTLIQPADTTLRVARDKPGKLLVPIEHEGVRCLSFGYVNPNAGVPGAGGHGAAVMRGAMVSKVITQLLVQTDWGELDHLIVDMPPGTGDIHITLCQAAALTGAVVVTTPQRLSYVDVVKGIDMFAALRVPTLAVVENMAYFDCAPCGARHRPFGAGHAARLAQDARVAEASDGGVPIVLADARGVGGADGGSDEGRVYAALAEAVVAAALRAGHAPPAPPPSVAYDAAAGVVSVKIIGATSARLFRIPAAELRRRDARTGAATGRAAAAAGTVPTRLDVKGNYAVGIVWSDGHHGDIWSYDVLIRVGEELEAAAAATAAAPPPQ</sequence>
<keyword evidence="11" id="KW-1185">Reference proteome</keyword>
<dbReference type="InterPro" id="IPR010376">
    <property type="entry name" value="GBBH-like_N"/>
</dbReference>
<dbReference type="Pfam" id="PF10609">
    <property type="entry name" value="ParA"/>
    <property type="match status" value="1"/>
</dbReference>